<feature type="non-terminal residue" evidence="1">
    <location>
        <position position="1"/>
    </location>
</feature>
<evidence type="ECO:0000313" key="1">
    <source>
        <dbReference type="EMBL" id="RAY29107.1"/>
    </source>
</evidence>
<reference evidence="1 2" key="1">
    <citation type="submission" date="2018-06" db="EMBL/GenBank/DDBJ databases">
        <title>ACT-28, a chromosomally-encoded AmpC with carbapenemase activity from Enterobacter kobei.</title>
        <authorList>
            <person name="Jousset A.B."/>
            <person name="Oueslati S."/>
            <person name="Bernabeu S."/>
            <person name="Takissian J."/>
            <person name="Creton E."/>
            <person name="Vogel A."/>
            <person name="Cotellon G."/>
            <person name="Bonnin R.A."/>
            <person name="Dortet L."/>
            <person name="Naas T."/>
        </authorList>
    </citation>
    <scope>NUCLEOTIDE SEQUENCE [LARGE SCALE GENOMIC DNA]</scope>
    <source>
        <strain evidence="1 2">149H6</strain>
    </source>
</reference>
<sequence>WSALPESLKADLEVIALHGTEENSEKLDELSEADYIASIERIQPAALRLYQYWVDNPQQPEAKKPIVNGTKVGRNDPCPCGSGKKFKSCCLH</sequence>
<organism evidence="1 2">
    <name type="scientific">Enterobacter kobei</name>
    <dbReference type="NCBI Taxonomy" id="208224"/>
    <lineage>
        <taxon>Bacteria</taxon>
        <taxon>Pseudomonadati</taxon>
        <taxon>Pseudomonadota</taxon>
        <taxon>Gammaproteobacteria</taxon>
        <taxon>Enterobacterales</taxon>
        <taxon>Enterobacteriaceae</taxon>
        <taxon>Enterobacter</taxon>
        <taxon>Enterobacter cloacae complex</taxon>
    </lineage>
</organism>
<dbReference type="PANTHER" id="PTHR33747">
    <property type="entry name" value="UPF0225 PROTEIN SCO1677"/>
    <property type="match status" value="1"/>
</dbReference>
<accession>A0ABX9F971</accession>
<proteinExistence type="predicted"/>
<name>A0ABX9F971_9ENTR</name>
<keyword evidence="2" id="KW-1185">Reference proteome</keyword>
<dbReference type="PANTHER" id="PTHR33747:SF9">
    <property type="entry name" value="METAL-BINDING PROTEIN"/>
    <property type="match status" value="1"/>
</dbReference>
<protein>
    <submittedName>
        <fullName evidence="1">YecA family protein</fullName>
    </submittedName>
</protein>
<dbReference type="EMBL" id="QMCK01000011">
    <property type="protein sequence ID" value="RAY29107.1"/>
    <property type="molecule type" value="Genomic_DNA"/>
</dbReference>
<gene>
    <name evidence="1" type="ORF">DP181_04040</name>
</gene>
<dbReference type="Gene3D" id="3.10.450.50">
    <property type="match status" value="1"/>
</dbReference>
<dbReference type="InterPro" id="IPR004027">
    <property type="entry name" value="SEC_C_motif"/>
</dbReference>
<dbReference type="Proteomes" id="UP000250603">
    <property type="component" value="Unassembled WGS sequence"/>
</dbReference>
<dbReference type="Pfam" id="PF02810">
    <property type="entry name" value="SEC-C"/>
    <property type="match status" value="1"/>
</dbReference>
<dbReference type="SUPFAM" id="SSF103642">
    <property type="entry name" value="Sec-C motif"/>
    <property type="match status" value="1"/>
</dbReference>
<evidence type="ECO:0000313" key="2">
    <source>
        <dbReference type="Proteomes" id="UP000250603"/>
    </source>
</evidence>
<comment type="caution">
    <text evidence="1">The sequence shown here is derived from an EMBL/GenBank/DDBJ whole genome shotgun (WGS) entry which is preliminary data.</text>
</comment>
<dbReference type="RefSeq" id="WP_181573850.1">
    <property type="nucleotide sequence ID" value="NZ_QMCK01000011.1"/>
</dbReference>